<feature type="compositionally biased region" description="Low complexity" evidence="1">
    <location>
        <begin position="141"/>
        <end position="162"/>
    </location>
</feature>
<protein>
    <submittedName>
        <fullName evidence="2">Uncharacterized protein</fullName>
    </submittedName>
</protein>
<feature type="compositionally biased region" description="Basic residues" evidence="1">
    <location>
        <begin position="84"/>
        <end position="95"/>
    </location>
</feature>
<feature type="region of interest" description="Disordered" evidence="1">
    <location>
        <begin position="1"/>
        <end position="217"/>
    </location>
</feature>
<gene>
    <name evidence="2" type="ORF">WKI71_05735</name>
</gene>
<keyword evidence="3" id="KW-1185">Reference proteome</keyword>
<dbReference type="EMBL" id="JBBKAK010000001">
    <property type="protein sequence ID" value="MEJ8668236.1"/>
    <property type="molecule type" value="Genomic_DNA"/>
</dbReference>
<feature type="compositionally biased region" description="Polar residues" evidence="1">
    <location>
        <begin position="183"/>
        <end position="200"/>
    </location>
</feature>
<sequence length="217" mass="23383">MRVRPRLPGPFERVEAVRATAPEPDDGSDLLWPATTPSAVRPGTGRPRRRPPRGCTRNGSGRSYAPNAPRPTRHRDPPRELCPRRRCCVPSRRSRPAPGPRRTPFSGRRAVGARSGAHPGPRRPCPSPGHGRRIPTAGTGALRPSAADTAAARDAVRQAAARRPSRAPEQVVQVQIGRLEVTAGQSPSQGTRQRTPSSTERPGATLSLADYLARGRE</sequence>
<feature type="compositionally biased region" description="Basic and acidic residues" evidence="1">
    <location>
        <begin position="74"/>
        <end position="83"/>
    </location>
</feature>
<accession>A0ABU8UH36</accession>
<dbReference type="Proteomes" id="UP001376459">
    <property type="component" value="Unassembled WGS sequence"/>
</dbReference>
<comment type="caution">
    <text evidence="2">The sequence shown here is derived from an EMBL/GenBank/DDBJ whole genome shotgun (WGS) entry which is preliminary data.</text>
</comment>
<evidence type="ECO:0000313" key="3">
    <source>
        <dbReference type="Proteomes" id="UP001376459"/>
    </source>
</evidence>
<reference evidence="2 3" key="1">
    <citation type="submission" date="2024-03" db="EMBL/GenBank/DDBJ databases">
        <title>Novel Streptomyces species of biotechnological and ecological value are a feature of Machair soil.</title>
        <authorList>
            <person name="Prole J.R."/>
            <person name="Goodfellow M."/>
            <person name="Allenby N."/>
            <person name="Ward A.C."/>
        </authorList>
    </citation>
    <scope>NUCLEOTIDE SEQUENCE [LARGE SCALE GENOMIC DNA]</scope>
    <source>
        <strain evidence="2 3">MS1.AVA.1</strain>
    </source>
</reference>
<evidence type="ECO:0000256" key="1">
    <source>
        <dbReference type="SAM" id="MobiDB-lite"/>
    </source>
</evidence>
<organism evidence="2 3">
    <name type="scientific">Streptomyces machairae</name>
    <dbReference type="NCBI Taxonomy" id="3134109"/>
    <lineage>
        <taxon>Bacteria</taxon>
        <taxon>Bacillati</taxon>
        <taxon>Actinomycetota</taxon>
        <taxon>Actinomycetes</taxon>
        <taxon>Kitasatosporales</taxon>
        <taxon>Streptomycetaceae</taxon>
        <taxon>Streptomyces</taxon>
    </lineage>
</organism>
<name>A0ABU8UH36_9ACTN</name>
<evidence type="ECO:0000313" key="2">
    <source>
        <dbReference type="EMBL" id="MEJ8668236.1"/>
    </source>
</evidence>
<proteinExistence type="predicted"/>